<evidence type="ECO:0000313" key="2">
    <source>
        <dbReference type="EMBL" id="KAK8065787.1"/>
    </source>
</evidence>
<evidence type="ECO:0000256" key="1">
    <source>
        <dbReference type="SAM" id="Phobius"/>
    </source>
</evidence>
<dbReference type="EMBL" id="JAQQWN010000009">
    <property type="protein sequence ID" value="KAK8065787.1"/>
    <property type="molecule type" value="Genomic_DNA"/>
</dbReference>
<sequence length="75" mass="8383">MPNTLVILYLYSMAAFIPFVQAGECLAHHRRRIPKRASNGTHCILVVRVGHHEVFQCQADAWLAAMPTADPLDDP</sequence>
<feature type="transmembrane region" description="Helical" evidence="1">
    <location>
        <begin position="6"/>
        <end position="27"/>
    </location>
</feature>
<dbReference type="Proteomes" id="UP001433268">
    <property type="component" value="Unassembled WGS sequence"/>
</dbReference>
<name>A0ABR1V3N9_9PEZI</name>
<accession>A0ABR1V3N9</accession>
<reference evidence="2 3" key="1">
    <citation type="submission" date="2023-01" db="EMBL/GenBank/DDBJ databases">
        <title>Analysis of 21 Apiospora genomes using comparative genomics revels a genus with tremendous synthesis potential of carbohydrate active enzymes and secondary metabolites.</title>
        <authorList>
            <person name="Sorensen T."/>
        </authorList>
    </citation>
    <scope>NUCLEOTIDE SEQUENCE [LARGE SCALE GENOMIC DNA]</scope>
    <source>
        <strain evidence="2 3">CBS 114990</strain>
    </source>
</reference>
<proteinExistence type="predicted"/>
<keyword evidence="1" id="KW-1133">Transmembrane helix</keyword>
<dbReference type="GeneID" id="92049908"/>
<dbReference type="RefSeq" id="XP_066662540.1">
    <property type="nucleotide sequence ID" value="XM_066816848.1"/>
</dbReference>
<keyword evidence="1" id="KW-0472">Membrane</keyword>
<organism evidence="2 3">
    <name type="scientific">Apiospora hydei</name>
    <dbReference type="NCBI Taxonomy" id="1337664"/>
    <lineage>
        <taxon>Eukaryota</taxon>
        <taxon>Fungi</taxon>
        <taxon>Dikarya</taxon>
        <taxon>Ascomycota</taxon>
        <taxon>Pezizomycotina</taxon>
        <taxon>Sordariomycetes</taxon>
        <taxon>Xylariomycetidae</taxon>
        <taxon>Amphisphaeriales</taxon>
        <taxon>Apiosporaceae</taxon>
        <taxon>Apiospora</taxon>
    </lineage>
</organism>
<protein>
    <recommendedName>
        <fullName evidence="4">Secreted protein</fullName>
    </recommendedName>
</protein>
<keyword evidence="1" id="KW-0812">Transmembrane</keyword>
<comment type="caution">
    <text evidence="2">The sequence shown here is derived from an EMBL/GenBank/DDBJ whole genome shotgun (WGS) entry which is preliminary data.</text>
</comment>
<evidence type="ECO:0000313" key="3">
    <source>
        <dbReference type="Proteomes" id="UP001433268"/>
    </source>
</evidence>
<keyword evidence="3" id="KW-1185">Reference proteome</keyword>
<gene>
    <name evidence="2" type="ORF">PG997_012534</name>
</gene>
<evidence type="ECO:0008006" key="4">
    <source>
        <dbReference type="Google" id="ProtNLM"/>
    </source>
</evidence>